<sequence length="198" mass="23431">MSKNLPVADVEMLFRLKSGDNRAFDFFYKKHRGQLYANILKLIKIPEIASDILQEVFVTIWNHKHTIDVEQSFDSYIFRIAQNKVYDFFRKVSRDKKLEERLMTLSMGEEYNPIEDGLHLKEQFSLLEQEIEQLPPQCRRVFKMCKVDGKSYQEVAELMNISTATVNNHIVKATRILKRNLSHIDLSVILILMKLFYR</sequence>
<dbReference type="NCBIfam" id="TIGR02937">
    <property type="entry name" value="sigma70-ECF"/>
    <property type="match status" value="1"/>
</dbReference>
<dbReference type="InterPro" id="IPR007627">
    <property type="entry name" value="RNA_pol_sigma70_r2"/>
</dbReference>
<dbReference type="InterPro" id="IPR014284">
    <property type="entry name" value="RNA_pol_sigma-70_dom"/>
</dbReference>
<evidence type="ECO:0000256" key="1">
    <source>
        <dbReference type="ARBA" id="ARBA00010641"/>
    </source>
</evidence>
<accession>A0A318UL11</accession>
<dbReference type="InterPro" id="IPR039425">
    <property type="entry name" value="RNA_pol_sigma-70-like"/>
</dbReference>
<dbReference type="InterPro" id="IPR013249">
    <property type="entry name" value="RNA_pol_sigma70_r4_t2"/>
</dbReference>
<proteinExistence type="inferred from homology"/>
<dbReference type="NCBIfam" id="TIGR02985">
    <property type="entry name" value="Sig70_bacteroi1"/>
    <property type="match status" value="1"/>
</dbReference>
<dbReference type="Pfam" id="PF04542">
    <property type="entry name" value="Sigma70_r2"/>
    <property type="match status" value="1"/>
</dbReference>
<dbReference type="GO" id="GO:0003677">
    <property type="term" value="F:DNA binding"/>
    <property type="evidence" value="ECO:0007669"/>
    <property type="project" value="InterPro"/>
</dbReference>
<keyword evidence="4" id="KW-0804">Transcription</keyword>
<comment type="caution">
    <text evidence="7">The sequence shown here is derived from an EMBL/GenBank/DDBJ whole genome shotgun (WGS) entry which is preliminary data.</text>
</comment>
<name>A0A318UL11_9SPHI</name>
<dbReference type="Pfam" id="PF08281">
    <property type="entry name" value="Sigma70_r4_2"/>
    <property type="match status" value="1"/>
</dbReference>
<dbReference type="Proteomes" id="UP000248198">
    <property type="component" value="Unassembled WGS sequence"/>
</dbReference>
<dbReference type="InterPro" id="IPR013324">
    <property type="entry name" value="RNA_pol_sigma_r3/r4-like"/>
</dbReference>
<evidence type="ECO:0000259" key="5">
    <source>
        <dbReference type="Pfam" id="PF04542"/>
    </source>
</evidence>
<dbReference type="InterPro" id="IPR014327">
    <property type="entry name" value="RNA_pol_sigma70_bacteroid"/>
</dbReference>
<dbReference type="RefSeq" id="WP_110834362.1">
    <property type="nucleotide sequence ID" value="NZ_QKLU01000010.1"/>
</dbReference>
<dbReference type="OrthoDB" id="655312at2"/>
<comment type="similarity">
    <text evidence="1">Belongs to the sigma-70 factor family. ECF subfamily.</text>
</comment>
<dbReference type="Gene3D" id="1.10.10.10">
    <property type="entry name" value="Winged helix-like DNA-binding domain superfamily/Winged helix DNA-binding domain"/>
    <property type="match status" value="1"/>
</dbReference>
<keyword evidence="3" id="KW-0731">Sigma factor</keyword>
<organism evidence="7 8">
    <name type="scientific">Pedobacter nutrimenti</name>
    <dbReference type="NCBI Taxonomy" id="1241337"/>
    <lineage>
        <taxon>Bacteria</taxon>
        <taxon>Pseudomonadati</taxon>
        <taxon>Bacteroidota</taxon>
        <taxon>Sphingobacteriia</taxon>
        <taxon>Sphingobacteriales</taxon>
        <taxon>Sphingobacteriaceae</taxon>
        <taxon>Pedobacter</taxon>
    </lineage>
</organism>
<protein>
    <submittedName>
        <fullName evidence="7">RNA polymerase sigma-70 factor (ECF subfamily)</fullName>
    </submittedName>
</protein>
<dbReference type="GO" id="GO:0006352">
    <property type="term" value="P:DNA-templated transcription initiation"/>
    <property type="evidence" value="ECO:0007669"/>
    <property type="project" value="InterPro"/>
</dbReference>
<evidence type="ECO:0000256" key="2">
    <source>
        <dbReference type="ARBA" id="ARBA00023015"/>
    </source>
</evidence>
<feature type="domain" description="RNA polymerase sigma factor 70 region 4 type 2" evidence="6">
    <location>
        <begin position="127"/>
        <end position="173"/>
    </location>
</feature>
<dbReference type="GO" id="GO:0016987">
    <property type="term" value="F:sigma factor activity"/>
    <property type="evidence" value="ECO:0007669"/>
    <property type="project" value="UniProtKB-KW"/>
</dbReference>
<dbReference type="EMBL" id="QKLU01000010">
    <property type="protein sequence ID" value="PYF69397.1"/>
    <property type="molecule type" value="Genomic_DNA"/>
</dbReference>
<reference evidence="7 8" key="1">
    <citation type="submission" date="2018-06" db="EMBL/GenBank/DDBJ databases">
        <title>Genomic Encyclopedia of Archaeal and Bacterial Type Strains, Phase II (KMG-II): from individual species to whole genera.</title>
        <authorList>
            <person name="Goeker M."/>
        </authorList>
    </citation>
    <scope>NUCLEOTIDE SEQUENCE [LARGE SCALE GENOMIC DNA]</scope>
    <source>
        <strain evidence="7 8">DSM 27372</strain>
    </source>
</reference>
<dbReference type="PANTHER" id="PTHR43133:SF46">
    <property type="entry name" value="RNA POLYMERASE SIGMA-70 FACTOR ECF SUBFAMILY"/>
    <property type="match status" value="1"/>
</dbReference>
<dbReference type="InterPro" id="IPR013325">
    <property type="entry name" value="RNA_pol_sigma_r2"/>
</dbReference>
<evidence type="ECO:0000256" key="3">
    <source>
        <dbReference type="ARBA" id="ARBA00023082"/>
    </source>
</evidence>
<dbReference type="AlphaFoldDB" id="A0A318UL11"/>
<dbReference type="PANTHER" id="PTHR43133">
    <property type="entry name" value="RNA POLYMERASE ECF-TYPE SIGMA FACTO"/>
    <property type="match status" value="1"/>
</dbReference>
<dbReference type="InterPro" id="IPR036388">
    <property type="entry name" value="WH-like_DNA-bd_sf"/>
</dbReference>
<dbReference type="SUPFAM" id="SSF88946">
    <property type="entry name" value="Sigma2 domain of RNA polymerase sigma factors"/>
    <property type="match status" value="1"/>
</dbReference>
<evidence type="ECO:0000259" key="6">
    <source>
        <dbReference type="Pfam" id="PF08281"/>
    </source>
</evidence>
<dbReference type="SUPFAM" id="SSF88659">
    <property type="entry name" value="Sigma3 and sigma4 domains of RNA polymerase sigma factors"/>
    <property type="match status" value="1"/>
</dbReference>
<keyword evidence="8" id="KW-1185">Reference proteome</keyword>
<evidence type="ECO:0000313" key="7">
    <source>
        <dbReference type="EMBL" id="PYF69397.1"/>
    </source>
</evidence>
<dbReference type="Gene3D" id="1.10.1740.10">
    <property type="match status" value="1"/>
</dbReference>
<feature type="domain" description="RNA polymerase sigma-70 region 2" evidence="5">
    <location>
        <begin position="27"/>
        <end position="94"/>
    </location>
</feature>
<evidence type="ECO:0000313" key="8">
    <source>
        <dbReference type="Proteomes" id="UP000248198"/>
    </source>
</evidence>
<gene>
    <name evidence="7" type="ORF">B0O44_11035</name>
</gene>
<evidence type="ECO:0000256" key="4">
    <source>
        <dbReference type="ARBA" id="ARBA00023163"/>
    </source>
</evidence>
<keyword evidence="2" id="KW-0805">Transcription regulation</keyword>